<organism evidence="5 6">
    <name type="scientific">Clostridium weizhouense</name>
    <dbReference type="NCBI Taxonomy" id="2859781"/>
    <lineage>
        <taxon>Bacteria</taxon>
        <taxon>Bacillati</taxon>
        <taxon>Bacillota</taxon>
        <taxon>Clostridia</taxon>
        <taxon>Eubacteriales</taxon>
        <taxon>Clostridiaceae</taxon>
        <taxon>Clostridium</taxon>
    </lineage>
</organism>
<dbReference type="InterPro" id="IPR020449">
    <property type="entry name" value="Tscrpt_reg_AraC-type_HTH"/>
</dbReference>
<proteinExistence type="predicted"/>
<dbReference type="Gene3D" id="1.10.10.60">
    <property type="entry name" value="Homeodomain-like"/>
    <property type="match status" value="1"/>
</dbReference>
<evidence type="ECO:0000313" key="6">
    <source>
        <dbReference type="Proteomes" id="UP001519921"/>
    </source>
</evidence>
<dbReference type="InterPro" id="IPR018062">
    <property type="entry name" value="HTH_AraC-typ_CS"/>
</dbReference>
<evidence type="ECO:0000256" key="3">
    <source>
        <dbReference type="ARBA" id="ARBA00023163"/>
    </source>
</evidence>
<dbReference type="PANTHER" id="PTHR47893">
    <property type="entry name" value="REGULATORY PROTEIN PCHR"/>
    <property type="match status" value="1"/>
</dbReference>
<accession>A0ABS7AQ43</accession>
<evidence type="ECO:0000256" key="2">
    <source>
        <dbReference type="ARBA" id="ARBA00023125"/>
    </source>
</evidence>
<dbReference type="InterPro" id="IPR018060">
    <property type="entry name" value="HTH_AraC"/>
</dbReference>
<dbReference type="RefSeq" id="WP_219778669.1">
    <property type="nucleotide sequence ID" value="NZ_JAHXPT010000003.1"/>
</dbReference>
<dbReference type="EMBL" id="JAHXPT010000003">
    <property type="protein sequence ID" value="MBW6409620.1"/>
    <property type="molecule type" value="Genomic_DNA"/>
</dbReference>
<dbReference type="SUPFAM" id="SSF46689">
    <property type="entry name" value="Homeodomain-like"/>
    <property type="match status" value="1"/>
</dbReference>
<dbReference type="SMART" id="SM00342">
    <property type="entry name" value="HTH_ARAC"/>
    <property type="match status" value="1"/>
</dbReference>
<keyword evidence="3" id="KW-0804">Transcription</keyword>
<dbReference type="PROSITE" id="PS00041">
    <property type="entry name" value="HTH_ARAC_FAMILY_1"/>
    <property type="match status" value="1"/>
</dbReference>
<dbReference type="PRINTS" id="PR00032">
    <property type="entry name" value="HTHARAC"/>
</dbReference>
<keyword evidence="2" id="KW-0238">DNA-binding</keyword>
<gene>
    <name evidence="5" type="ORF">KYD98_05905</name>
</gene>
<sequence length="330" mass="38595">MFKTIKSDCAYKKGYGAIANEIYFSKEKKFEGEFFYPLPQYGQGFIYQINPCPGLFISAGDWVPYKTIERHYNVNSMFMEIYLIESGDILLIQNGKKTYHVSKGINIYLNKTKKGRICYKENTPIKYVGILIFEDFIKHNIEKKFSKEDFDFDLVYKWSSINYDTPEMTLLFLQIKQRLLKHEKSRLFFESKVGELLSIIMINFNKQKKLLENTSTSVSSKDLKFLQLVKSEIDNNISNPPDIINLCQIAAMGKTKLRESFKKAYSMPIGEYIRINKMKYALRLIDDKLLTIEQIAHNLGYSSSSKFSITFKKIYGYTPVEYRKNILIES</sequence>
<reference evidence="5 6" key="1">
    <citation type="submission" date="2021-07" db="EMBL/GenBank/DDBJ databases">
        <title>Clostridium weizhouense sp. nov., an anaerobic bacterium isolated from activated sludge of Petroleum wastewater.</title>
        <authorList>
            <person name="Li Q."/>
        </authorList>
    </citation>
    <scope>NUCLEOTIDE SEQUENCE [LARGE SCALE GENOMIC DNA]</scope>
    <source>
        <strain evidence="5 6">YB-6</strain>
    </source>
</reference>
<feature type="domain" description="HTH araC/xylS-type" evidence="4">
    <location>
        <begin position="227"/>
        <end position="325"/>
    </location>
</feature>
<keyword evidence="1" id="KW-0805">Transcription regulation</keyword>
<dbReference type="PROSITE" id="PS01124">
    <property type="entry name" value="HTH_ARAC_FAMILY_2"/>
    <property type="match status" value="1"/>
</dbReference>
<dbReference type="Pfam" id="PF12833">
    <property type="entry name" value="HTH_18"/>
    <property type="match status" value="1"/>
</dbReference>
<comment type="caution">
    <text evidence="5">The sequence shown here is derived from an EMBL/GenBank/DDBJ whole genome shotgun (WGS) entry which is preliminary data.</text>
</comment>
<name>A0ABS7AQ43_9CLOT</name>
<evidence type="ECO:0000313" key="5">
    <source>
        <dbReference type="EMBL" id="MBW6409620.1"/>
    </source>
</evidence>
<dbReference type="PANTHER" id="PTHR47893:SF1">
    <property type="entry name" value="REGULATORY PROTEIN PCHR"/>
    <property type="match status" value="1"/>
</dbReference>
<dbReference type="InterPro" id="IPR009057">
    <property type="entry name" value="Homeodomain-like_sf"/>
</dbReference>
<dbReference type="Proteomes" id="UP001519921">
    <property type="component" value="Unassembled WGS sequence"/>
</dbReference>
<protein>
    <submittedName>
        <fullName evidence="5">AraC family transcriptional regulator</fullName>
    </submittedName>
</protein>
<dbReference type="InterPro" id="IPR053142">
    <property type="entry name" value="PchR_regulatory_protein"/>
</dbReference>
<keyword evidence="6" id="KW-1185">Reference proteome</keyword>
<evidence type="ECO:0000256" key="1">
    <source>
        <dbReference type="ARBA" id="ARBA00023015"/>
    </source>
</evidence>
<evidence type="ECO:0000259" key="4">
    <source>
        <dbReference type="PROSITE" id="PS01124"/>
    </source>
</evidence>